<dbReference type="Gene3D" id="2.60.40.1790">
    <property type="entry name" value="Fungal immunomodulatory protein Fve"/>
    <property type="match status" value="1"/>
</dbReference>
<gene>
    <name evidence="1" type="ORF">CERSUDRAFT_172156</name>
</gene>
<dbReference type="EMBL" id="KB445792">
    <property type="protein sequence ID" value="EMD41189.1"/>
    <property type="molecule type" value="Genomic_DNA"/>
</dbReference>
<dbReference type="GO" id="GO:0002682">
    <property type="term" value="P:regulation of immune system process"/>
    <property type="evidence" value="ECO:0007669"/>
    <property type="project" value="InterPro"/>
</dbReference>
<dbReference type="InterPro" id="IPR015339">
    <property type="entry name" value="Immunomodulatory_FIP-Fve_fun"/>
</dbReference>
<organism evidence="1 2">
    <name type="scientific">Ceriporiopsis subvermispora (strain B)</name>
    <name type="common">White-rot fungus</name>
    <name type="synonym">Gelatoporia subvermispora</name>
    <dbReference type="NCBI Taxonomy" id="914234"/>
    <lineage>
        <taxon>Eukaryota</taxon>
        <taxon>Fungi</taxon>
        <taxon>Dikarya</taxon>
        <taxon>Basidiomycota</taxon>
        <taxon>Agaricomycotina</taxon>
        <taxon>Agaricomycetes</taxon>
        <taxon>Polyporales</taxon>
        <taxon>Gelatoporiaceae</taxon>
        <taxon>Gelatoporia</taxon>
    </lineage>
</organism>
<dbReference type="OrthoDB" id="10261027at2759"/>
<dbReference type="Proteomes" id="UP000016930">
    <property type="component" value="Unassembled WGS sequence"/>
</dbReference>
<dbReference type="InterPro" id="IPR053742">
    <property type="entry name" value="Fungal_ImmunoLectin_sf"/>
</dbReference>
<keyword evidence="2" id="KW-1185">Reference proteome</keyword>
<dbReference type="SUPFAM" id="SSF101542">
    <property type="entry name" value="Fungal immunomodulatory protein, FIP"/>
    <property type="match status" value="1"/>
</dbReference>
<evidence type="ECO:0000313" key="1">
    <source>
        <dbReference type="EMBL" id="EMD41189.1"/>
    </source>
</evidence>
<protein>
    <submittedName>
        <fullName evidence="1">Lectin FIP-fve</fullName>
    </submittedName>
</protein>
<accession>M2PWI3</accession>
<evidence type="ECO:0000313" key="2">
    <source>
        <dbReference type="Proteomes" id="UP000016930"/>
    </source>
</evidence>
<name>M2PWI3_CERS8</name>
<dbReference type="AlphaFoldDB" id="M2PWI3"/>
<dbReference type="HOGENOM" id="CLU_1586268_0_0_1"/>
<dbReference type="GO" id="GO:0030246">
    <property type="term" value="F:carbohydrate binding"/>
    <property type="evidence" value="ECO:0007669"/>
    <property type="project" value="InterPro"/>
</dbReference>
<dbReference type="Pfam" id="PF09259">
    <property type="entry name" value="Fve"/>
    <property type="match status" value="1"/>
</dbReference>
<sequence length="168" mass="18909">MALINYSPTGKSRDEYLGLPWAPAADGPVGTSRFGTLNARTPTIWKRGNPTDYVDHVTLPRVPADKIYQCRVMKSNLDLGIQPTHPLNEDGSQTINLTEYNKRYGIHDTQNIKVYVIDPADNTEKPVAKWEAPLKSLNSSHENRRGFLTFGTYYIVRICDPNLLSDCD</sequence>
<proteinExistence type="predicted"/>
<dbReference type="InterPro" id="IPR036344">
    <property type="entry name" value="FIP_sf"/>
</dbReference>
<reference evidence="1 2" key="1">
    <citation type="journal article" date="2012" name="Proc. Natl. Acad. Sci. U.S.A.">
        <title>Comparative genomics of Ceriporiopsis subvermispora and Phanerochaete chrysosporium provide insight into selective ligninolysis.</title>
        <authorList>
            <person name="Fernandez-Fueyo E."/>
            <person name="Ruiz-Duenas F.J."/>
            <person name="Ferreira P."/>
            <person name="Floudas D."/>
            <person name="Hibbett D.S."/>
            <person name="Canessa P."/>
            <person name="Larrondo L.F."/>
            <person name="James T.Y."/>
            <person name="Seelenfreund D."/>
            <person name="Lobos S."/>
            <person name="Polanco R."/>
            <person name="Tello M."/>
            <person name="Honda Y."/>
            <person name="Watanabe T."/>
            <person name="Watanabe T."/>
            <person name="Ryu J.S."/>
            <person name="Kubicek C.P."/>
            <person name="Schmoll M."/>
            <person name="Gaskell J."/>
            <person name="Hammel K.E."/>
            <person name="St John F.J."/>
            <person name="Vanden Wymelenberg A."/>
            <person name="Sabat G."/>
            <person name="Splinter BonDurant S."/>
            <person name="Syed K."/>
            <person name="Yadav J.S."/>
            <person name="Doddapaneni H."/>
            <person name="Subramanian V."/>
            <person name="Lavin J.L."/>
            <person name="Oguiza J.A."/>
            <person name="Perez G."/>
            <person name="Pisabarro A.G."/>
            <person name="Ramirez L."/>
            <person name="Santoyo F."/>
            <person name="Master E."/>
            <person name="Coutinho P.M."/>
            <person name="Henrissat B."/>
            <person name="Lombard V."/>
            <person name="Magnuson J.K."/>
            <person name="Kuees U."/>
            <person name="Hori C."/>
            <person name="Igarashi K."/>
            <person name="Samejima M."/>
            <person name="Held B.W."/>
            <person name="Barry K.W."/>
            <person name="LaButti K.M."/>
            <person name="Lapidus A."/>
            <person name="Lindquist E.A."/>
            <person name="Lucas S.M."/>
            <person name="Riley R."/>
            <person name="Salamov A.A."/>
            <person name="Hoffmeister D."/>
            <person name="Schwenk D."/>
            <person name="Hadar Y."/>
            <person name="Yarden O."/>
            <person name="de Vries R.P."/>
            <person name="Wiebenga A."/>
            <person name="Stenlid J."/>
            <person name="Eastwood D."/>
            <person name="Grigoriev I.V."/>
            <person name="Berka R.M."/>
            <person name="Blanchette R.A."/>
            <person name="Kersten P."/>
            <person name="Martinez A.T."/>
            <person name="Vicuna R."/>
            <person name="Cullen D."/>
        </authorList>
    </citation>
    <scope>NUCLEOTIDE SEQUENCE [LARGE SCALE GENOMIC DNA]</scope>
    <source>
        <strain evidence="1 2">B</strain>
    </source>
</reference>